<proteinExistence type="predicted"/>
<reference evidence="2" key="1">
    <citation type="journal article" date="2023" name="Commun. Biol.">
        <title>Genome analysis of Parmales, the sister group of diatoms, reveals the evolutionary specialization of diatoms from phago-mixotrophs to photoautotrophs.</title>
        <authorList>
            <person name="Ban H."/>
            <person name="Sato S."/>
            <person name="Yoshikawa S."/>
            <person name="Yamada K."/>
            <person name="Nakamura Y."/>
            <person name="Ichinomiya M."/>
            <person name="Sato N."/>
            <person name="Blanc-Mathieu R."/>
            <person name="Endo H."/>
            <person name="Kuwata A."/>
            <person name="Ogata H."/>
        </authorList>
    </citation>
    <scope>NUCLEOTIDE SEQUENCE [LARGE SCALE GENOMIC DNA]</scope>
</reference>
<evidence type="ECO:0000313" key="1">
    <source>
        <dbReference type="EMBL" id="GMI46653.1"/>
    </source>
</evidence>
<name>A0A9W7GMC9_9STRA</name>
<dbReference type="AlphaFoldDB" id="A0A9W7GMC9"/>
<sequence>MSEGMELPPGFPCEPLQRCERAARHLMCPGLGGAPCALEAGEEEVLCGLCNLPLCAYHGGRAKACGQCDAVICFPCQWPDEAHQKRIDMATLPAYRSQWEKDDAHYRSCVAHGIKSASPPHAPDPSVRHSIQCVVCDKNHCWLCWQSQHPSESKKDKETEPCWGCDSCNGAACMDCVVIVRPVAGWPKSTNWAGDEPAHVICNTCFDEDAEGDFISLY</sequence>
<protein>
    <submittedName>
        <fullName evidence="1">Uncharacterized protein</fullName>
    </submittedName>
</protein>
<comment type="caution">
    <text evidence="1">The sequence shown here is derived from an EMBL/GenBank/DDBJ whole genome shotgun (WGS) entry which is preliminary data.</text>
</comment>
<keyword evidence="2" id="KW-1185">Reference proteome</keyword>
<accession>A0A9W7GMC9</accession>
<dbReference type="Proteomes" id="UP001165065">
    <property type="component" value="Unassembled WGS sequence"/>
</dbReference>
<evidence type="ECO:0000313" key="2">
    <source>
        <dbReference type="Proteomes" id="UP001165065"/>
    </source>
</evidence>
<organism evidence="1 2">
    <name type="scientific">Triparma columacea</name>
    <dbReference type="NCBI Taxonomy" id="722753"/>
    <lineage>
        <taxon>Eukaryota</taxon>
        <taxon>Sar</taxon>
        <taxon>Stramenopiles</taxon>
        <taxon>Ochrophyta</taxon>
        <taxon>Bolidophyceae</taxon>
        <taxon>Parmales</taxon>
        <taxon>Triparmaceae</taxon>
        <taxon>Triparma</taxon>
    </lineage>
</organism>
<gene>
    <name evidence="1" type="ORF">TrCOL_g11445</name>
</gene>
<dbReference type="EMBL" id="BRYA01000309">
    <property type="protein sequence ID" value="GMI46653.1"/>
    <property type="molecule type" value="Genomic_DNA"/>
</dbReference>